<dbReference type="GO" id="GO:0036503">
    <property type="term" value="P:ERAD pathway"/>
    <property type="evidence" value="ECO:0007669"/>
    <property type="project" value="TreeGrafter"/>
</dbReference>
<dbReference type="Gene3D" id="1.25.40.10">
    <property type="entry name" value="Tetratricopeptide repeat domain"/>
    <property type="match status" value="4"/>
</dbReference>
<evidence type="ECO:0000256" key="2">
    <source>
        <dbReference type="SAM" id="MobiDB-lite"/>
    </source>
</evidence>
<dbReference type="InterPro" id="IPR011990">
    <property type="entry name" value="TPR-like_helical_dom_sf"/>
</dbReference>
<dbReference type="GO" id="GO:0005789">
    <property type="term" value="C:endoplasmic reticulum membrane"/>
    <property type="evidence" value="ECO:0007669"/>
    <property type="project" value="TreeGrafter"/>
</dbReference>
<feature type="compositionally biased region" description="Basic and acidic residues" evidence="2">
    <location>
        <begin position="29"/>
        <end position="39"/>
    </location>
</feature>
<evidence type="ECO:0000256" key="1">
    <source>
        <dbReference type="ARBA" id="ARBA00038101"/>
    </source>
</evidence>
<name>A0AAR5QCN5_DENPD</name>
<dbReference type="PANTHER" id="PTHR11102">
    <property type="entry name" value="SEL-1-LIKE PROTEIN"/>
    <property type="match status" value="1"/>
</dbReference>
<dbReference type="PANTHER" id="PTHR11102:SF147">
    <property type="entry name" value="SEL1L ADAPTOR SUBUNIT OF ERAD E3 UBIQUITIN LIGASE"/>
    <property type="match status" value="1"/>
</dbReference>
<dbReference type="SMART" id="SM00671">
    <property type="entry name" value="SEL1"/>
    <property type="match status" value="11"/>
</dbReference>
<accession>A0AAR5QCN5</accession>
<organism evidence="4 5">
    <name type="scientific">Dendroctonus ponderosae</name>
    <name type="common">Mountain pine beetle</name>
    <dbReference type="NCBI Taxonomy" id="77166"/>
    <lineage>
        <taxon>Eukaryota</taxon>
        <taxon>Metazoa</taxon>
        <taxon>Ecdysozoa</taxon>
        <taxon>Arthropoda</taxon>
        <taxon>Hexapoda</taxon>
        <taxon>Insecta</taxon>
        <taxon>Pterygota</taxon>
        <taxon>Neoptera</taxon>
        <taxon>Endopterygota</taxon>
        <taxon>Coleoptera</taxon>
        <taxon>Polyphaga</taxon>
        <taxon>Cucujiformia</taxon>
        <taxon>Curculionidae</taxon>
        <taxon>Scolytinae</taxon>
        <taxon>Dendroctonus</taxon>
    </lineage>
</organism>
<evidence type="ECO:0000313" key="5">
    <source>
        <dbReference type="Proteomes" id="UP000019118"/>
    </source>
</evidence>
<comment type="similarity">
    <text evidence="1">Belongs to the sel-1 family.</text>
</comment>
<evidence type="ECO:0000256" key="3">
    <source>
        <dbReference type="SAM" id="SignalP"/>
    </source>
</evidence>
<sequence>MRHKVLVIVFLTLVCCEFSEEVAQGPPDSSKKTSDKDDTSEAQSDEEIITFDESDVIKVNTGQRRQSLNNLESVETTSNNENLKDSDSLTLLDLLESTDMKIIILDQAKVLERMTKDVELHGEAQREIDVEEDLPLPESALVVKELTPEEEEGKKIYESAAALLNKTRPDKPKIYQMLVEASNKGNLEAKALVAWAKLFGTTLKQEIEVAKQMFQELAEDGNPDGHMGMGFLYASGLSVNASQAKALVHYMFGAIGGNTWAQMAMGYRYFAGASVSPFCEKSLNFYRQVAEKVSQGVSFSGGAAIQRIRLLDDLENGYTSGILDNDLFEYYQLLAEKGDVQAQVGLGQLHYQGGRGVDLDYQKAMHYFTQAADAGNAMAMAYLGKIYLDGSDDVAANNDTAFKYFKKASELNNPVGYSGLGLMYLYGRGVEKDYNKAFQYFVAAADQGWVDGQLQLGNMYFSGLGVDKDYKRANKYFNLASQSGHVLAYYNLGQMHAKGTGMLRSCTTAVELFKNVAERGRWGELLMQAHSDYREGLYNQAFVQYALLAELGYEVAQSNAAFMLDREEVPMLKGDEGLVRALHYWTRAAAQGYSAAQVKVGDYYYYGHGTSVDYETAASQYRIAADQQHNAQAMFNLGYMHEQGLGMSKDIHLAKRCYDLAAETSVDAKVPVALALIKLNFIFGLEKFEESPFSHLVNFAETLSTDWDLYLISTLMGLLAAIIYFRRPQIQPVV</sequence>
<reference evidence="5" key="1">
    <citation type="journal article" date="2013" name="Genome Biol.">
        <title>Draft genome of the mountain pine beetle, Dendroctonus ponderosae Hopkins, a major forest pest.</title>
        <authorList>
            <person name="Keeling C.I."/>
            <person name="Yuen M.M."/>
            <person name="Liao N.Y."/>
            <person name="Docking T.R."/>
            <person name="Chan S.K."/>
            <person name="Taylor G.A."/>
            <person name="Palmquist D.L."/>
            <person name="Jackman S.D."/>
            <person name="Nguyen A."/>
            <person name="Li M."/>
            <person name="Henderson H."/>
            <person name="Janes J.K."/>
            <person name="Zhao Y."/>
            <person name="Pandoh P."/>
            <person name="Moore R."/>
            <person name="Sperling F.A."/>
            <person name="Huber D.P."/>
            <person name="Birol I."/>
            <person name="Jones S.J."/>
            <person name="Bohlmann J."/>
        </authorList>
    </citation>
    <scope>NUCLEOTIDE SEQUENCE</scope>
</reference>
<dbReference type="GeneID" id="109544982"/>
<dbReference type="KEGG" id="dpa:109544982"/>
<dbReference type="Pfam" id="PF08238">
    <property type="entry name" value="Sel1"/>
    <property type="match status" value="10"/>
</dbReference>
<reference evidence="4" key="2">
    <citation type="submission" date="2024-08" db="UniProtKB">
        <authorList>
            <consortium name="EnsemblMetazoa"/>
        </authorList>
    </citation>
    <scope>IDENTIFICATION</scope>
</reference>
<evidence type="ECO:0000313" key="4">
    <source>
        <dbReference type="EnsemblMetazoa" id="XP_019770988.1"/>
    </source>
</evidence>
<keyword evidence="3" id="KW-0732">Signal</keyword>
<dbReference type="InterPro" id="IPR050767">
    <property type="entry name" value="Sel1_AlgK"/>
</dbReference>
<dbReference type="Proteomes" id="UP000019118">
    <property type="component" value="Unassembled WGS sequence"/>
</dbReference>
<dbReference type="EnsemblMetazoa" id="XM_019915429.1">
    <property type="protein sequence ID" value="XP_019770988.1"/>
    <property type="gene ID" value="LOC109544982"/>
</dbReference>
<feature type="region of interest" description="Disordered" evidence="2">
    <location>
        <begin position="22"/>
        <end position="46"/>
    </location>
</feature>
<feature type="chain" id="PRO_5043333425" evidence="3">
    <location>
        <begin position="17"/>
        <end position="734"/>
    </location>
</feature>
<dbReference type="CTD" id="42806"/>
<feature type="signal peptide" evidence="3">
    <location>
        <begin position="1"/>
        <end position="16"/>
    </location>
</feature>
<proteinExistence type="inferred from homology"/>
<dbReference type="SUPFAM" id="SSF81901">
    <property type="entry name" value="HCP-like"/>
    <property type="match status" value="4"/>
</dbReference>
<dbReference type="AlphaFoldDB" id="A0AAR5QCN5"/>
<keyword evidence="5" id="KW-1185">Reference proteome</keyword>
<dbReference type="InterPro" id="IPR006597">
    <property type="entry name" value="Sel1-like"/>
</dbReference>
<protein>
    <submittedName>
        <fullName evidence="4">Uncharacterized protein</fullName>
    </submittedName>
</protein>